<feature type="compositionally biased region" description="Polar residues" evidence="1">
    <location>
        <begin position="29"/>
        <end position="38"/>
    </location>
</feature>
<dbReference type="EMBL" id="AP023439">
    <property type="protein sequence ID" value="BCL19074.1"/>
    <property type="molecule type" value="Genomic_DNA"/>
</dbReference>
<evidence type="ECO:0000256" key="1">
    <source>
        <dbReference type="SAM" id="MobiDB-lite"/>
    </source>
</evidence>
<evidence type="ECO:0000313" key="3">
    <source>
        <dbReference type="Proteomes" id="UP000516373"/>
    </source>
</evidence>
<name>A0A7G1NBY1_9ACTN</name>
<proteinExistence type="predicted"/>
<dbReference type="Proteomes" id="UP000516373">
    <property type="component" value="Chromosome"/>
</dbReference>
<evidence type="ECO:0000313" key="2">
    <source>
        <dbReference type="EMBL" id="BCL19074.1"/>
    </source>
</evidence>
<sequence>MLRNSSQELSHEAAGSSVLGALVVPRTIGPSSSGVSDDSTPHPASRADMDAMAATRRRHRFRLNTRTLLDLPYQGSADHTAVPGPLTLPGT</sequence>
<accession>A0A7G1NBY1</accession>
<feature type="region of interest" description="Disordered" evidence="1">
    <location>
        <begin position="25"/>
        <end position="53"/>
    </location>
</feature>
<protein>
    <submittedName>
        <fullName evidence="2">Uncharacterized protein</fullName>
    </submittedName>
</protein>
<gene>
    <name evidence="2" type="ORF">GCM10017668_09170</name>
</gene>
<feature type="compositionally biased region" description="Low complexity" evidence="1">
    <location>
        <begin position="44"/>
        <end position="53"/>
    </location>
</feature>
<organism evidence="2 3">
    <name type="scientific">Streptomyces tuirus</name>
    <dbReference type="NCBI Taxonomy" id="68278"/>
    <lineage>
        <taxon>Bacteria</taxon>
        <taxon>Bacillati</taxon>
        <taxon>Actinomycetota</taxon>
        <taxon>Actinomycetes</taxon>
        <taxon>Kitasatosporales</taxon>
        <taxon>Streptomycetaceae</taxon>
        <taxon>Streptomyces</taxon>
    </lineage>
</organism>
<dbReference type="KEGG" id="stui:GCM10017668_09170"/>
<dbReference type="AlphaFoldDB" id="A0A7G1NBY1"/>
<reference evidence="2 3" key="1">
    <citation type="journal article" date="2014" name="Int. J. Syst. Evol. Microbiol.">
        <title>Complete genome sequence of Corynebacterium casei LMG S-19264T (=DSM 44701T), isolated from a smear-ripened cheese.</title>
        <authorList>
            <consortium name="US DOE Joint Genome Institute (JGI-PGF)"/>
            <person name="Walter F."/>
            <person name="Albersmeier A."/>
            <person name="Kalinowski J."/>
            <person name="Ruckert C."/>
        </authorList>
    </citation>
    <scope>NUCLEOTIDE SEQUENCE [LARGE SCALE GENOMIC DNA]</scope>
    <source>
        <strain evidence="2 3">JCM 4255</strain>
    </source>
</reference>